<dbReference type="PANTHER" id="PTHR43379">
    <property type="entry name" value="CYSTATHIONINE GAMMA-SYNTHASE"/>
    <property type="match status" value="1"/>
</dbReference>
<dbReference type="GO" id="GO:0030170">
    <property type="term" value="F:pyridoxal phosphate binding"/>
    <property type="evidence" value="ECO:0007669"/>
    <property type="project" value="InterPro"/>
</dbReference>
<dbReference type="InterPro" id="IPR054542">
    <property type="entry name" value="Cys_met_metab_PP"/>
</dbReference>
<dbReference type="InterPro" id="IPR015421">
    <property type="entry name" value="PyrdxlP-dep_Trfase_major"/>
</dbReference>
<feature type="region of interest" description="Disordered" evidence="4">
    <location>
        <begin position="1"/>
        <end position="66"/>
    </location>
</feature>
<proteinExistence type="inferred from homology"/>
<gene>
    <name evidence="6" type="ORF">RJ640_003853</name>
</gene>
<dbReference type="FunFam" id="3.90.1150.10:FF:000033">
    <property type="entry name" value="Cystathionine gamma-synthase"/>
    <property type="match status" value="1"/>
</dbReference>
<sequence length="490" mass="53789">MGNTHLSSPSKPKETHSTPPHDQSQSAHKPKTQESTDPQPIDEKEETLEDVSKEMNAEEEEEEEGECGFCLFMKGGGCKDRFIEWENCVMEREKNKEDVVGMCSEVTAAMFKCMEAHQDYYGPVLEKEEEIKKGERLGRGIVTDSITTPVVNTSAYFFKKTSELIDLKEGRRASFEYGRYGNPTTVVAEEKISALEGAESTLLLASGMCASTVMLLALVPAGGHIATVVDPADVHALESALYKNQVTLFFTETPTNPFLRCVDIELVSKLCHSKGALVCVDGTFATPLNQKALALGADIVLHSATKYIAGHNDVLAGCISGSEKLIAPVRMLHNVLGGALNPNAAYLIIRGMKTLHLRIQQQNTTALKMARLLEAHPEVSRVYYPGLASHPEHYLAKRQMTGFGGVVSFEINGDLMTTAKFIDALKIPYIAPSFGGCESIVDQPAIMSYWDLSQLERAKFGIKDNLVRFSFGVEDFEDLKADILQALEAI</sequence>
<feature type="compositionally biased region" description="Acidic residues" evidence="4">
    <location>
        <begin position="57"/>
        <end position="66"/>
    </location>
</feature>
<feature type="domain" description="GCK" evidence="5">
    <location>
        <begin position="65"/>
        <end position="139"/>
    </location>
</feature>
<dbReference type="InterPro" id="IPR000277">
    <property type="entry name" value="Cys/Met-Metab_PyrdxlP-dep_enz"/>
</dbReference>
<feature type="compositionally biased region" description="Polar residues" evidence="4">
    <location>
        <begin position="17"/>
        <end position="38"/>
    </location>
</feature>
<dbReference type="AlphaFoldDB" id="A0AA88RF99"/>
<dbReference type="SUPFAM" id="SSF53383">
    <property type="entry name" value="PLP-dependent transferases"/>
    <property type="match status" value="1"/>
</dbReference>
<keyword evidence="2 3" id="KW-0663">Pyridoxal phosphate</keyword>
<dbReference type="InterPro" id="IPR044639">
    <property type="entry name" value="CGS1/2"/>
</dbReference>
<dbReference type="GO" id="GO:0003962">
    <property type="term" value="F:cystathionine gamma-synthase activity"/>
    <property type="evidence" value="ECO:0007669"/>
    <property type="project" value="InterPro"/>
</dbReference>
<evidence type="ECO:0000313" key="6">
    <source>
        <dbReference type="EMBL" id="KAK2984294.1"/>
    </source>
</evidence>
<comment type="cofactor">
    <cofactor evidence="1 3">
        <name>pyridoxal 5'-phosphate</name>
        <dbReference type="ChEBI" id="CHEBI:597326"/>
    </cofactor>
</comment>
<dbReference type="Gene3D" id="1.10.287.2900">
    <property type="match status" value="1"/>
</dbReference>
<dbReference type="SMART" id="SM01227">
    <property type="entry name" value="GCK"/>
    <property type="match status" value="1"/>
</dbReference>
<protein>
    <recommendedName>
        <fullName evidence="5">GCK domain-containing protein</fullName>
    </recommendedName>
</protein>
<evidence type="ECO:0000256" key="4">
    <source>
        <dbReference type="SAM" id="MobiDB-lite"/>
    </source>
</evidence>
<dbReference type="GO" id="GO:0019346">
    <property type="term" value="P:transsulfuration"/>
    <property type="evidence" value="ECO:0007669"/>
    <property type="project" value="InterPro"/>
</dbReference>
<evidence type="ECO:0000313" key="7">
    <source>
        <dbReference type="Proteomes" id="UP001187471"/>
    </source>
</evidence>
<evidence type="ECO:0000256" key="1">
    <source>
        <dbReference type="ARBA" id="ARBA00001933"/>
    </source>
</evidence>
<evidence type="ECO:0000256" key="3">
    <source>
        <dbReference type="RuleBase" id="RU362118"/>
    </source>
</evidence>
<evidence type="ECO:0000259" key="5">
    <source>
        <dbReference type="SMART" id="SM01227"/>
    </source>
</evidence>
<dbReference type="InterPro" id="IPR012891">
    <property type="entry name" value="GCK_dom"/>
</dbReference>
<dbReference type="Pfam" id="PF01053">
    <property type="entry name" value="Cys_Met_Meta_PP"/>
    <property type="match status" value="2"/>
</dbReference>
<reference evidence="6" key="1">
    <citation type="submission" date="2022-12" db="EMBL/GenBank/DDBJ databases">
        <title>Draft genome assemblies for two species of Escallonia (Escalloniales).</title>
        <authorList>
            <person name="Chanderbali A."/>
            <person name="Dervinis C."/>
            <person name="Anghel I."/>
            <person name="Soltis D."/>
            <person name="Soltis P."/>
            <person name="Zapata F."/>
        </authorList>
    </citation>
    <scope>NUCLEOTIDE SEQUENCE</scope>
    <source>
        <strain evidence="6">UCBG92.1500</strain>
        <tissue evidence="6">Leaf</tissue>
    </source>
</reference>
<name>A0AA88RF99_9ASTE</name>
<comment type="similarity">
    <text evidence="3">Belongs to the trans-sulfuration enzymes family.</text>
</comment>
<comment type="caution">
    <text evidence="6">The sequence shown here is derived from an EMBL/GenBank/DDBJ whole genome shotgun (WGS) entry which is preliminary data.</text>
</comment>
<dbReference type="InterPro" id="IPR015424">
    <property type="entry name" value="PyrdxlP-dep_Trfase"/>
</dbReference>
<dbReference type="PROSITE" id="PS00868">
    <property type="entry name" value="CYS_MET_METAB_PP"/>
    <property type="match status" value="1"/>
</dbReference>
<dbReference type="Gene3D" id="3.90.1150.10">
    <property type="entry name" value="Aspartate Aminotransferase, domain 1"/>
    <property type="match status" value="1"/>
</dbReference>
<evidence type="ECO:0000256" key="2">
    <source>
        <dbReference type="ARBA" id="ARBA00022898"/>
    </source>
</evidence>
<dbReference type="Pfam" id="PF07802">
    <property type="entry name" value="GCK"/>
    <property type="match status" value="1"/>
</dbReference>
<organism evidence="6 7">
    <name type="scientific">Escallonia rubra</name>
    <dbReference type="NCBI Taxonomy" id="112253"/>
    <lineage>
        <taxon>Eukaryota</taxon>
        <taxon>Viridiplantae</taxon>
        <taxon>Streptophyta</taxon>
        <taxon>Embryophyta</taxon>
        <taxon>Tracheophyta</taxon>
        <taxon>Spermatophyta</taxon>
        <taxon>Magnoliopsida</taxon>
        <taxon>eudicotyledons</taxon>
        <taxon>Gunneridae</taxon>
        <taxon>Pentapetalae</taxon>
        <taxon>asterids</taxon>
        <taxon>campanulids</taxon>
        <taxon>Escalloniales</taxon>
        <taxon>Escalloniaceae</taxon>
        <taxon>Escallonia</taxon>
    </lineage>
</organism>
<dbReference type="GO" id="GO:0009086">
    <property type="term" value="P:methionine biosynthetic process"/>
    <property type="evidence" value="ECO:0007669"/>
    <property type="project" value="InterPro"/>
</dbReference>
<feature type="compositionally biased region" description="Polar residues" evidence="4">
    <location>
        <begin position="1"/>
        <end position="10"/>
    </location>
</feature>
<dbReference type="GO" id="GO:0009507">
    <property type="term" value="C:chloroplast"/>
    <property type="evidence" value="ECO:0007669"/>
    <property type="project" value="TreeGrafter"/>
</dbReference>
<dbReference type="CDD" id="cd00614">
    <property type="entry name" value="CGS_like"/>
    <property type="match status" value="1"/>
</dbReference>
<dbReference type="InterPro" id="IPR015422">
    <property type="entry name" value="PyrdxlP-dep_Trfase_small"/>
</dbReference>
<keyword evidence="7" id="KW-1185">Reference proteome</keyword>
<accession>A0AA88RF99</accession>
<dbReference type="Gene3D" id="3.40.640.10">
    <property type="entry name" value="Type I PLP-dependent aspartate aminotransferase-like (Major domain)"/>
    <property type="match status" value="2"/>
</dbReference>
<dbReference type="Proteomes" id="UP001187471">
    <property type="component" value="Unassembled WGS sequence"/>
</dbReference>
<dbReference type="PANTHER" id="PTHR43379:SF1">
    <property type="entry name" value="CYSTATHIONINE GAMMA-SYNTHASE 1, CHLOROPLASTIC-RELATED"/>
    <property type="match status" value="1"/>
</dbReference>
<dbReference type="EMBL" id="JAVXUO010001250">
    <property type="protein sequence ID" value="KAK2984294.1"/>
    <property type="molecule type" value="Genomic_DNA"/>
</dbReference>